<accession>A0A516Z9Y7</accession>
<dbReference type="EMBL" id="MK518352">
    <property type="protein sequence ID" value="QDR24522.1"/>
    <property type="molecule type" value="Genomic_DNA"/>
</dbReference>
<evidence type="ECO:0000313" key="1">
    <source>
        <dbReference type="EMBL" id="QDR24522.1"/>
    </source>
</evidence>
<keyword evidence="1" id="KW-0934">Plastid</keyword>
<organism evidence="1">
    <name type="scientific">Florenciella parvula</name>
    <dbReference type="NCBI Taxonomy" id="236787"/>
    <lineage>
        <taxon>Eukaryota</taxon>
        <taxon>Sar</taxon>
        <taxon>Stramenopiles</taxon>
        <taxon>Ochrophyta</taxon>
        <taxon>Dictyochophyceae</taxon>
        <taxon>Florenciellales</taxon>
        <taxon>Florenciella</taxon>
    </lineage>
</organism>
<proteinExistence type="predicted"/>
<dbReference type="AlphaFoldDB" id="A0A516Z9Y7"/>
<geneLocation type="chloroplast" evidence="1"/>
<protein>
    <submittedName>
        <fullName evidence="1">YggT family protein</fullName>
    </submittedName>
</protein>
<dbReference type="RefSeq" id="YP_009684436.1">
    <property type="nucleotide sequence ID" value="NC_044407.1"/>
</dbReference>
<name>A0A516Z9Y7_9STRA</name>
<sequence length="161" mass="19303">MHFEFDNPEIASSFEVLFRGFFKATWFWWRVWILAAELRIMIQMFLNINPYFYPVYYLWLGTDPMFNFGRKLYPKLMGFDLCPFINFTIAQKIESQLDLLAHGVDKFNRYKFEKALPSDDKLPNMMPGSDFWKAENSTLNDPDFFAVLENLNIHQFNDYIC</sequence>
<gene>
    <name evidence="1" type="primary">ycf19</name>
</gene>
<reference evidence="1" key="1">
    <citation type="journal article" date="2019" name="J. Phycol.">
        <title>Dictyochophyceae plastid genomes reveal unusual variability of their organization.</title>
        <authorList>
            <person name="Han K.Y."/>
            <person name="Maciszewski K."/>
            <person name="Graf L."/>
            <person name="Yang J.H."/>
            <person name="Andersen R.A."/>
            <person name="Karnkowska A."/>
            <person name="Yoon H.S."/>
        </authorList>
    </citation>
    <scope>NUCLEOTIDE SEQUENCE</scope>
</reference>
<dbReference type="GeneID" id="41657379"/>
<keyword evidence="1" id="KW-0150">Chloroplast</keyword>